<dbReference type="PANTHER" id="PTHR23061">
    <property type="entry name" value="DNA POLYMERASE 2 ALPHA 70 KDA SUBUNIT"/>
    <property type="match status" value="1"/>
</dbReference>
<dbReference type="AlphaFoldDB" id="A0A9Q0H9M2"/>
<dbReference type="PANTHER" id="PTHR23061:SF12">
    <property type="entry name" value="DNA POLYMERASE ALPHA SUBUNIT B"/>
    <property type="match status" value="1"/>
</dbReference>
<dbReference type="InterPro" id="IPR016722">
    <property type="entry name" value="DNA_pol_alpha_bsu"/>
</dbReference>
<keyword evidence="5" id="KW-1185">Reference proteome</keyword>
<reference evidence="4" key="1">
    <citation type="journal article" date="2023" name="Plant J.">
        <title>The genome of the king protea, Protea cynaroides.</title>
        <authorList>
            <person name="Chang J."/>
            <person name="Duong T.A."/>
            <person name="Schoeman C."/>
            <person name="Ma X."/>
            <person name="Roodt D."/>
            <person name="Barker N."/>
            <person name="Li Z."/>
            <person name="Van de Peer Y."/>
            <person name="Mizrachi E."/>
        </authorList>
    </citation>
    <scope>NUCLEOTIDE SEQUENCE</scope>
    <source>
        <tissue evidence="4">Young leaves</tissue>
    </source>
</reference>
<keyword evidence="2" id="KW-0539">Nucleus</keyword>
<dbReference type="InterPro" id="IPR054300">
    <property type="entry name" value="OB_DPOA2"/>
</dbReference>
<feature type="domain" description="DNA polymerase alpha subunit B OB" evidence="3">
    <location>
        <begin position="7"/>
        <end position="54"/>
    </location>
</feature>
<evidence type="ECO:0000256" key="2">
    <source>
        <dbReference type="ARBA" id="ARBA00023242"/>
    </source>
</evidence>
<dbReference type="OrthoDB" id="336885at2759"/>
<name>A0A9Q0H9M2_9MAGN</name>
<evidence type="ECO:0000313" key="5">
    <source>
        <dbReference type="Proteomes" id="UP001141806"/>
    </source>
</evidence>
<dbReference type="EMBL" id="JAMYWD010000009">
    <property type="protein sequence ID" value="KAJ4960012.1"/>
    <property type="molecule type" value="Genomic_DNA"/>
</dbReference>
<evidence type="ECO:0000256" key="1">
    <source>
        <dbReference type="ARBA" id="ARBA00004123"/>
    </source>
</evidence>
<gene>
    <name evidence="4" type="ORF">NE237_019922</name>
</gene>
<dbReference type="Pfam" id="PF22062">
    <property type="entry name" value="OB_DPOA2"/>
    <property type="match status" value="1"/>
</dbReference>
<accession>A0A9Q0H9M2</accession>
<organism evidence="4 5">
    <name type="scientific">Protea cynaroides</name>
    <dbReference type="NCBI Taxonomy" id="273540"/>
    <lineage>
        <taxon>Eukaryota</taxon>
        <taxon>Viridiplantae</taxon>
        <taxon>Streptophyta</taxon>
        <taxon>Embryophyta</taxon>
        <taxon>Tracheophyta</taxon>
        <taxon>Spermatophyta</taxon>
        <taxon>Magnoliopsida</taxon>
        <taxon>Proteales</taxon>
        <taxon>Proteaceae</taxon>
        <taxon>Protea</taxon>
    </lineage>
</organism>
<dbReference type="GO" id="GO:0006270">
    <property type="term" value="P:DNA replication initiation"/>
    <property type="evidence" value="ECO:0007669"/>
    <property type="project" value="TreeGrafter"/>
</dbReference>
<sequence length="103" mass="11214">MGFDIFGSVEHSGGQRVRLDLQKLNHFSFFPGQVVGVEGHNPSGHRLVASKVIDAIPLLVPPDVGLPPAKKQALDQDFQPSPPSTMFGDLSLECKPVSECHRR</sequence>
<evidence type="ECO:0000259" key="3">
    <source>
        <dbReference type="Pfam" id="PF22062"/>
    </source>
</evidence>
<dbReference type="Proteomes" id="UP001141806">
    <property type="component" value="Unassembled WGS sequence"/>
</dbReference>
<dbReference type="GO" id="GO:0005658">
    <property type="term" value="C:alpha DNA polymerase:primase complex"/>
    <property type="evidence" value="ECO:0007669"/>
    <property type="project" value="TreeGrafter"/>
</dbReference>
<evidence type="ECO:0000313" key="4">
    <source>
        <dbReference type="EMBL" id="KAJ4960012.1"/>
    </source>
</evidence>
<proteinExistence type="predicted"/>
<comment type="caution">
    <text evidence="4">The sequence shown here is derived from an EMBL/GenBank/DDBJ whole genome shotgun (WGS) entry which is preliminary data.</text>
</comment>
<comment type="subcellular location">
    <subcellularLocation>
        <location evidence="1">Nucleus</location>
    </subcellularLocation>
</comment>
<protein>
    <recommendedName>
        <fullName evidence="3">DNA polymerase alpha subunit B OB domain-containing protein</fullName>
    </recommendedName>
</protein>